<gene>
    <name evidence="2" type="ORF">VB146_01895</name>
</gene>
<accession>A0ABU5PTK2</accession>
<dbReference type="EMBL" id="JAYFSO010000002">
    <property type="protein sequence ID" value="MEA5122637.1"/>
    <property type="molecule type" value="Genomic_DNA"/>
</dbReference>
<evidence type="ECO:0000313" key="3">
    <source>
        <dbReference type="Proteomes" id="UP001303614"/>
    </source>
</evidence>
<organism evidence="2 3">
    <name type="scientific">Xanthomonas floridensis</name>
    <dbReference type="NCBI Taxonomy" id="1843580"/>
    <lineage>
        <taxon>Bacteria</taxon>
        <taxon>Pseudomonadati</taxon>
        <taxon>Pseudomonadota</taxon>
        <taxon>Gammaproteobacteria</taxon>
        <taxon>Lysobacterales</taxon>
        <taxon>Lysobacteraceae</taxon>
        <taxon>Xanthomonas</taxon>
    </lineage>
</organism>
<comment type="caution">
    <text evidence="2">The sequence shown here is derived from an EMBL/GenBank/DDBJ whole genome shotgun (WGS) entry which is preliminary data.</text>
</comment>
<proteinExistence type="predicted"/>
<dbReference type="RefSeq" id="WP_161946557.1">
    <property type="nucleotide sequence ID" value="NZ_JAYFSN010000005.1"/>
</dbReference>
<name>A0ABU5PTK2_9XANT</name>
<feature type="transmembrane region" description="Helical" evidence="1">
    <location>
        <begin position="36"/>
        <end position="53"/>
    </location>
</feature>
<keyword evidence="3" id="KW-1185">Reference proteome</keyword>
<sequence>MMANQANVRRGVRRCLILRILCQLRARAVRQGDASAAFGVLMTMLLCVVVARAHRPECLFGLVLGMTFVLGAELPCIVFMVIATL</sequence>
<dbReference type="Proteomes" id="UP001303614">
    <property type="component" value="Unassembled WGS sequence"/>
</dbReference>
<evidence type="ECO:0000256" key="1">
    <source>
        <dbReference type="SAM" id="Phobius"/>
    </source>
</evidence>
<reference evidence="2 3" key="1">
    <citation type="submission" date="2023-12" db="EMBL/GenBank/DDBJ databases">
        <title>Genome sequencing of Xanthomonas floridensis.</title>
        <authorList>
            <person name="Greer S."/>
            <person name="Harrison J."/>
            <person name="Grant M."/>
            <person name="Vicente J."/>
            <person name="Studholme D."/>
        </authorList>
    </citation>
    <scope>NUCLEOTIDE SEQUENCE [LARGE SCALE GENOMIC DNA]</scope>
    <source>
        <strain evidence="2 3">WHRI 8848</strain>
    </source>
</reference>
<protein>
    <submittedName>
        <fullName evidence="2">Uncharacterized protein</fullName>
    </submittedName>
</protein>
<feature type="transmembrane region" description="Helical" evidence="1">
    <location>
        <begin position="60"/>
        <end position="83"/>
    </location>
</feature>
<evidence type="ECO:0000313" key="2">
    <source>
        <dbReference type="EMBL" id="MEA5122637.1"/>
    </source>
</evidence>
<keyword evidence="1" id="KW-0472">Membrane</keyword>
<keyword evidence="1" id="KW-1133">Transmembrane helix</keyword>
<keyword evidence="1" id="KW-0812">Transmembrane</keyword>